<evidence type="ECO:0000313" key="1">
    <source>
        <dbReference type="EMBL" id="VDO89571.1"/>
    </source>
</evidence>
<keyword evidence="2" id="KW-1185">Reference proteome</keyword>
<dbReference type="EMBL" id="UZAL01004216">
    <property type="protein sequence ID" value="VDO89571.1"/>
    <property type="molecule type" value="Genomic_DNA"/>
</dbReference>
<sequence>MNLCNHFIKSVRLYTNFNSGNKLFKSFNFSPLNLTKFSLNPLQICKHELSTSCSLNRCPGITYPRPVSRYWAISKMRDPHQYTVDPLPLVRTGGRGPDGNTFDCINNDILLLDIFSITFLI</sequence>
<protein>
    <submittedName>
        <fullName evidence="1">Uncharacterized protein</fullName>
    </submittedName>
</protein>
<proteinExistence type="predicted"/>
<name>A0A183NL02_9TREM</name>
<gene>
    <name evidence="1" type="ORF">SMTD_LOCUS2787</name>
</gene>
<evidence type="ECO:0000313" key="2">
    <source>
        <dbReference type="Proteomes" id="UP000269396"/>
    </source>
</evidence>
<organism evidence="1 2">
    <name type="scientific">Schistosoma mattheei</name>
    <dbReference type="NCBI Taxonomy" id="31246"/>
    <lineage>
        <taxon>Eukaryota</taxon>
        <taxon>Metazoa</taxon>
        <taxon>Spiralia</taxon>
        <taxon>Lophotrochozoa</taxon>
        <taxon>Platyhelminthes</taxon>
        <taxon>Trematoda</taxon>
        <taxon>Digenea</taxon>
        <taxon>Strigeidida</taxon>
        <taxon>Schistosomatoidea</taxon>
        <taxon>Schistosomatidae</taxon>
        <taxon>Schistosoma</taxon>
    </lineage>
</organism>
<dbReference type="Proteomes" id="UP000269396">
    <property type="component" value="Unassembled WGS sequence"/>
</dbReference>
<dbReference type="STRING" id="31246.A0A183NL02"/>
<dbReference type="AlphaFoldDB" id="A0A183NL02"/>
<reference evidence="1 2" key="1">
    <citation type="submission" date="2018-11" db="EMBL/GenBank/DDBJ databases">
        <authorList>
            <consortium name="Pathogen Informatics"/>
        </authorList>
    </citation>
    <scope>NUCLEOTIDE SEQUENCE [LARGE SCALE GENOMIC DNA]</scope>
    <source>
        <strain>Denwood</strain>
        <strain evidence="2">Zambia</strain>
    </source>
</reference>
<accession>A0A183NL02</accession>